<dbReference type="EMBL" id="ASQA01000042">
    <property type="protein sequence ID" value="ETT81250.1"/>
    <property type="molecule type" value="Genomic_DNA"/>
</dbReference>
<name>W4EKZ3_9BACL</name>
<dbReference type="Proteomes" id="UP000019062">
    <property type="component" value="Unassembled WGS sequence"/>
</dbReference>
<organism evidence="1 2">
    <name type="scientific">Viridibacillus arenosi FSL R5-213</name>
    <dbReference type="NCBI Taxonomy" id="1227360"/>
    <lineage>
        <taxon>Bacteria</taxon>
        <taxon>Bacillati</taxon>
        <taxon>Bacillota</taxon>
        <taxon>Bacilli</taxon>
        <taxon>Bacillales</taxon>
        <taxon>Caryophanaceae</taxon>
        <taxon>Viridibacillus</taxon>
    </lineage>
</organism>
<evidence type="ECO:0000313" key="2">
    <source>
        <dbReference type="Proteomes" id="UP000019062"/>
    </source>
</evidence>
<dbReference type="AlphaFoldDB" id="W4EKZ3"/>
<accession>W4EKZ3</accession>
<reference evidence="1 2" key="1">
    <citation type="journal article" date="2014" name="BMC Genomics">
        <title>Genomic comparison of sporeforming bacilli isolated from milk.</title>
        <authorList>
            <person name="Moreno Switt A.I."/>
            <person name="Andrus A.D."/>
            <person name="Ranieri M.L."/>
            <person name="Orsi R.H."/>
            <person name="Ivy R."/>
            <person name="den Bakker H.C."/>
            <person name="Martin N.H."/>
            <person name="Wiedmann M."/>
            <person name="Boor K.J."/>
        </authorList>
    </citation>
    <scope>NUCLEOTIDE SEQUENCE [LARGE SCALE GENOMIC DNA]</scope>
    <source>
        <strain evidence="1 2">FSL R5-213</strain>
    </source>
</reference>
<comment type="caution">
    <text evidence="1">The sequence shown here is derived from an EMBL/GenBank/DDBJ whole genome shotgun (WGS) entry which is preliminary data.</text>
</comment>
<gene>
    <name evidence="1" type="ORF">C176_21129</name>
</gene>
<proteinExistence type="predicted"/>
<keyword evidence="2" id="KW-1185">Reference proteome</keyword>
<evidence type="ECO:0000313" key="1">
    <source>
        <dbReference type="EMBL" id="ETT81250.1"/>
    </source>
</evidence>
<sequence length="49" mass="5673">MKANLHEANFEDETQINSMIESMTFAMDWMETGRQPDTYNGVDECNVID</sequence>
<protein>
    <submittedName>
        <fullName evidence="1">Uncharacterized protein</fullName>
    </submittedName>
</protein>